<reference evidence="1" key="1">
    <citation type="submission" date="2021-02" db="EMBL/GenBank/DDBJ databases">
        <title>Phycicoccus sp. MQZ13P-5T, whole genome shotgun sequence.</title>
        <authorList>
            <person name="Tuo L."/>
        </authorList>
    </citation>
    <scope>NUCLEOTIDE SEQUENCE</scope>
    <source>
        <strain evidence="1">MQZ13P-5</strain>
    </source>
</reference>
<dbReference type="RefSeq" id="WP_204132824.1">
    <property type="nucleotide sequence ID" value="NZ_JAFDVD010000024.1"/>
</dbReference>
<proteinExistence type="predicted"/>
<organism evidence="1 2">
    <name type="scientific">Phycicoccus sonneratiae</name>
    <dbReference type="NCBI Taxonomy" id="2807628"/>
    <lineage>
        <taxon>Bacteria</taxon>
        <taxon>Bacillati</taxon>
        <taxon>Actinomycetota</taxon>
        <taxon>Actinomycetes</taxon>
        <taxon>Micrococcales</taxon>
        <taxon>Intrasporangiaceae</taxon>
        <taxon>Phycicoccus</taxon>
    </lineage>
</organism>
<dbReference type="EMBL" id="JAFDVD010000024">
    <property type="protein sequence ID" value="MBM6402360.1"/>
    <property type="molecule type" value="Genomic_DNA"/>
</dbReference>
<comment type="caution">
    <text evidence="1">The sequence shown here is derived from an EMBL/GenBank/DDBJ whole genome shotgun (WGS) entry which is preliminary data.</text>
</comment>
<dbReference type="Proteomes" id="UP001430172">
    <property type="component" value="Unassembled WGS sequence"/>
</dbReference>
<protein>
    <recommendedName>
        <fullName evidence="3">Antitoxin VbhA domain-containing protein</fullName>
    </recommendedName>
</protein>
<evidence type="ECO:0000313" key="1">
    <source>
        <dbReference type="EMBL" id="MBM6402360.1"/>
    </source>
</evidence>
<evidence type="ECO:0008006" key="3">
    <source>
        <dbReference type="Google" id="ProtNLM"/>
    </source>
</evidence>
<sequence>MTSGSIVLESTDRVDDRTHAIAAAQLRGEARAAGRRPRELVRAIASELEHLGMRPNLPELTRRYRAGESRLPQHLAEASHA</sequence>
<name>A0ABS2CRA0_9MICO</name>
<accession>A0ABS2CRA0</accession>
<evidence type="ECO:0000313" key="2">
    <source>
        <dbReference type="Proteomes" id="UP001430172"/>
    </source>
</evidence>
<keyword evidence="2" id="KW-1185">Reference proteome</keyword>
<gene>
    <name evidence="1" type="ORF">JQN70_18355</name>
</gene>